<keyword evidence="2" id="KW-0732">Signal</keyword>
<gene>
    <name evidence="3" type="ORF">FXV83_38655</name>
</gene>
<dbReference type="EMBL" id="VSTH01000188">
    <property type="protein sequence ID" value="TYO61344.1"/>
    <property type="molecule type" value="Genomic_DNA"/>
</dbReference>
<feature type="region of interest" description="Disordered" evidence="1">
    <location>
        <begin position="89"/>
        <end position="147"/>
    </location>
</feature>
<proteinExistence type="predicted"/>
<feature type="signal peptide" evidence="2">
    <location>
        <begin position="1"/>
        <end position="28"/>
    </location>
</feature>
<dbReference type="AlphaFoldDB" id="A0A5S4YCD3"/>
<dbReference type="InterPro" id="IPR039728">
    <property type="entry name" value="GLG1"/>
</dbReference>
<evidence type="ECO:0008006" key="5">
    <source>
        <dbReference type="Google" id="ProtNLM"/>
    </source>
</evidence>
<accession>A0A5S4YCD3</accession>
<feature type="compositionally biased region" description="Basic and acidic residues" evidence="1">
    <location>
        <begin position="101"/>
        <end position="114"/>
    </location>
</feature>
<keyword evidence="4" id="KW-1185">Reference proteome</keyword>
<sequence length="287" mass="28202">MFNTLKHASTRKALLAAMIFASAAPALAQAPTDAQKSAIRSACRSDFMAHCSSVTPGGVEAYQCLQKNMSSLAPGCQAAVRAVEPAAAPKTEAAPAVSKPEAQKTEAPKTEAAPKAESAPAVPKADSAPAAKPAAAPAPKAAAAKQPSSAQVAAVKSACRADYPKVCASVPPGGAPALECLEKNKAKVSPACEKAISAAAGSGGATTAPAGAAPAAAAPAAAPAAIVLRPLRPREELFIVRSACGADIRNLCAGVAPGGGRIVQCIASNAGSLSPACKDVLAPFAAR</sequence>
<dbReference type="PANTHER" id="PTHR11884">
    <property type="entry name" value="SELECTIN LIGAND RELATED"/>
    <property type="match status" value="1"/>
</dbReference>
<protein>
    <recommendedName>
        <fullName evidence="5">Cysteine rich repeat-containing protein</fullName>
    </recommendedName>
</protein>
<dbReference type="Proteomes" id="UP000324797">
    <property type="component" value="Unassembled WGS sequence"/>
</dbReference>
<feature type="compositionally biased region" description="Low complexity" evidence="1">
    <location>
        <begin position="115"/>
        <end position="147"/>
    </location>
</feature>
<feature type="chain" id="PRO_5024276022" description="Cysteine rich repeat-containing protein" evidence="2">
    <location>
        <begin position="29"/>
        <end position="287"/>
    </location>
</feature>
<dbReference type="InterPro" id="IPR001893">
    <property type="entry name" value="Cys-rich_GLG1_repeat"/>
</dbReference>
<evidence type="ECO:0000256" key="2">
    <source>
        <dbReference type="SAM" id="SignalP"/>
    </source>
</evidence>
<reference evidence="3 4" key="1">
    <citation type="submission" date="2019-08" db="EMBL/GenBank/DDBJ databases">
        <title>Bradyrhizobium hipponensis sp. nov., a rhizobium isolated from a Lupinus angustifolius root nodule in Tunisia.</title>
        <authorList>
            <person name="Off K."/>
            <person name="Rejili M."/>
            <person name="Mars M."/>
            <person name="Brachmann A."/>
            <person name="Marin M."/>
        </authorList>
    </citation>
    <scope>NUCLEOTIDE SEQUENCE [LARGE SCALE GENOMIC DNA]</scope>
    <source>
        <strain evidence="4">aSej3</strain>
    </source>
</reference>
<name>A0A5S4YCD3_9BRAD</name>
<dbReference type="Pfam" id="PF00839">
    <property type="entry name" value="Cys_rich_FGFR"/>
    <property type="match status" value="1"/>
</dbReference>
<organism evidence="3 4">
    <name type="scientific">Bradyrhizobium hipponense</name>
    <dbReference type="NCBI Taxonomy" id="2605638"/>
    <lineage>
        <taxon>Bacteria</taxon>
        <taxon>Pseudomonadati</taxon>
        <taxon>Pseudomonadota</taxon>
        <taxon>Alphaproteobacteria</taxon>
        <taxon>Hyphomicrobiales</taxon>
        <taxon>Nitrobacteraceae</taxon>
        <taxon>Bradyrhizobium</taxon>
    </lineage>
</organism>
<evidence type="ECO:0000313" key="3">
    <source>
        <dbReference type="EMBL" id="TYO61344.1"/>
    </source>
</evidence>
<comment type="caution">
    <text evidence="3">The sequence shown here is derived from an EMBL/GenBank/DDBJ whole genome shotgun (WGS) entry which is preliminary data.</text>
</comment>
<evidence type="ECO:0000313" key="4">
    <source>
        <dbReference type="Proteomes" id="UP000324797"/>
    </source>
</evidence>
<dbReference type="PANTHER" id="PTHR11884:SF1">
    <property type="entry name" value="GOLGI APPARATUS PROTEIN 1"/>
    <property type="match status" value="1"/>
</dbReference>
<dbReference type="RefSeq" id="WP_148745218.1">
    <property type="nucleotide sequence ID" value="NZ_VSTH01000188.1"/>
</dbReference>
<evidence type="ECO:0000256" key="1">
    <source>
        <dbReference type="SAM" id="MobiDB-lite"/>
    </source>
</evidence>
<dbReference type="GO" id="GO:0016020">
    <property type="term" value="C:membrane"/>
    <property type="evidence" value="ECO:0007669"/>
    <property type="project" value="InterPro"/>
</dbReference>